<organism evidence="3 4">
    <name type="scientific">Sandarakinorhabdus fusca</name>
    <dbReference type="NCBI Taxonomy" id="1439888"/>
    <lineage>
        <taxon>Bacteria</taxon>
        <taxon>Pseudomonadati</taxon>
        <taxon>Pseudomonadota</taxon>
        <taxon>Alphaproteobacteria</taxon>
        <taxon>Sphingomonadales</taxon>
        <taxon>Sphingosinicellaceae</taxon>
        <taxon>Sandarakinorhabdus</taxon>
    </lineage>
</organism>
<comment type="caution">
    <text evidence="3">The sequence shown here is derived from an EMBL/GenBank/DDBJ whole genome shotgun (WGS) entry which is preliminary data.</text>
</comment>
<dbReference type="OrthoDB" id="9798754at2"/>
<dbReference type="InterPro" id="IPR007569">
    <property type="entry name" value="DUF559"/>
</dbReference>
<evidence type="ECO:0000313" key="4">
    <source>
        <dbReference type="Proteomes" id="UP000481327"/>
    </source>
</evidence>
<evidence type="ECO:0000256" key="1">
    <source>
        <dbReference type="SAM" id="MobiDB-lite"/>
    </source>
</evidence>
<reference evidence="3 4" key="1">
    <citation type="submission" date="2019-09" db="EMBL/GenBank/DDBJ databases">
        <title>Polymorphobacter sp. isolated from a lake in China.</title>
        <authorList>
            <person name="Liu Z."/>
        </authorList>
    </citation>
    <scope>NUCLEOTIDE SEQUENCE [LARGE SCALE GENOMIC DNA]</scope>
    <source>
        <strain evidence="3 4">D40P</strain>
    </source>
</reference>
<dbReference type="AlphaFoldDB" id="A0A7C9KVM1"/>
<dbReference type="PANTHER" id="PTHR38590:SF1">
    <property type="entry name" value="BLL0828 PROTEIN"/>
    <property type="match status" value="1"/>
</dbReference>
<accession>A0A7C9KVM1</accession>
<evidence type="ECO:0000313" key="3">
    <source>
        <dbReference type="EMBL" id="MQT16325.1"/>
    </source>
</evidence>
<dbReference type="CDD" id="cd01038">
    <property type="entry name" value="Endonuclease_DUF559"/>
    <property type="match status" value="1"/>
</dbReference>
<sequence>MAPAEVVVWEMLRGGRLNGWKFARQVPIGPYIADFAARREKLIIEIDGRSHDHSIAHDARREAFLASRGYRVLHITNADVASDRDSVARHIDHHMRASAPPAGRRSRDAAGGPGEGRPIDHQMRPVAPEGL</sequence>
<dbReference type="PANTHER" id="PTHR38590">
    <property type="entry name" value="BLL0828 PROTEIN"/>
    <property type="match status" value="1"/>
</dbReference>
<evidence type="ECO:0000259" key="2">
    <source>
        <dbReference type="Pfam" id="PF04480"/>
    </source>
</evidence>
<dbReference type="Pfam" id="PF04480">
    <property type="entry name" value="DUF559"/>
    <property type="match status" value="1"/>
</dbReference>
<name>A0A7C9KVM1_9SPHN</name>
<dbReference type="InterPro" id="IPR011335">
    <property type="entry name" value="Restrct_endonuc-II-like"/>
</dbReference>
<proteinExistence type="predicted"/>
<dbReference type="EMBL" id="WIOL01000001">
    <property type="protein sequence ID" value="MQT16325.1"/>
    <property type="molecule type" value="Genomic_DNA"/>
</dbReference>
<dbReference type="Proteomes" id="UP000481327">
    <property type="component" value="Unassembled WGS sequence"/>
</dbReference>
<keyword evidence="4" id="KW-1185">Reference proteome</keyword>
<feature type="region of interest" description="Disordered" evidence="1">
    <location>
        <begin position="91"/>
        <end position="131"/>
    </location>
</feature>
<feature type="domain" description="DUF559" evidence="2">
    <location>
        <begin position="3"/>
        <end position="94"/>
    </location>
</feature>
<gene>
    <name evidence="3" type="ORF">F3168_03520</name>
</gene>
<dbReference type="InterPro" id="IPR047216">
    <property type="entry name" value="Endonuclease_DUF559_bact"/>
</dbReference>
<dbReference type="SUPFAM" id="SSF52980">
    <property type="entry name" value="Restriction endonuclease-like"/>
    <property type="match status" value="1"/>
</dbReference>
<dbReference type="Gene3D" id="3.40.960.10">
    <property type="entry name" value="VSR Endonuclease"/>
    <property type="match status" value="1"/>
</dbReference>
<protein>
    <submittedName>
        <fullName evidence="3">DUF559 domain-containing protein</fullName>
    </submittedName>
</protein>